<proteinExistence type="predicted"/>
<dbReference type="EMBL" id="VSSQ01060720">
    <property type="protein sequence ID" value="MPN14127.1"/>
    <property type="molecule type" value="Genomic_DNA"/>
</dbReference>
<dbReference type="SUPFAM" id="SSF54909">
    <property type="entry name" value="Dimeric alpha+beta barrel"/>
    <property type="match status" value="1"/>
</dbReference>
<name>A0A645FID4_9ZZZZ</name>
<reference evidence="2" key="1">
    <citation type="submission" date="2019-08" db="EMBL/GenBank/DDBJ databases">
        <authorList>
            <person name="Kucharzyk K."/>
            <person name="Murdoch R.W."/>
            <person name="Higgins S."/>
            <person name="Loffler F."/>
        </authorList>
    </citation>
    <scope>NUCLEOTIDE SEQUENCE</scope>
</reference>
<accession>A0A645FID4</accession>
<comment type="caution">
    <text evidence="2">The sequence shown here is derived from an EMBL/GenBank/DDBJ whole genome shotgun (WGS) entry which is preliminary data.</text>
</comment>
<dbReference type="Gene3D" id="3.30.70.920">
    <property type="match status" value="1"/>
</dbReference>
<organism evidence="2">
    <name type="scientific">bioreactor metagenome</name>
    <dbReference type="NCBI Taxonomy" id="1076179"/>
    <lineage>
        <taxon>unclassified sequences</taxon>
        <taxon>metagenomes</taxon>
        <taxon>ecological metagenomes</taxon>
    </lineage>
</organism>
<sequence>MVTGIVLVNVERPKIQQTIDSLLKLPGVSEVYTVAGEYDLVVMIRVKSNCELSDIVANRMTHDIPGIVHTRTLVTLDVKSHVDIAKLFGLS</sequence>
<gene>
    <name evidence="2" type="ORF">SDC9_161453</name>
</gene>
<dbReference type="AlphaFoldDB" id="A0A645FID4"/>
<dbReference type="InterPro" id="IPR011008">
    <property type="entry name" value="Dimeric_a/b-barrel"/>
</dbReference>
<feature type="domain" description="Transcription regulator AsnC/Lrp ligand binding" evidence="1">
    <location>
        <begin position="6"/>
        <end position="76"/>
    </location>
</feature>
<dbReference type="Pfam" id="PF01037">
    <property type="entry name" value="AsnC_trans_reg"/>
    <property type="match status" value="1"/>
</dbReference>
<protein>
    <recommendedName>
        <fullName evidence="1">Transcription regulator AsnC/Lrp ligand binding domain-containing protein</fullName>
    </recommendedName>
</protein>
<evidence type="ECO:0000259" key="1">
    <source>
        <dbReference type="Pfam" id="PF01037"/>
    </source>
</evidence>
<evidence type="ECO:0000313" key="2">
    <source>
        <dbReference type="EMBL" id="MPN14127.1"/>
    </source>
</evidence>
<dbReference type="InterPro" id="IPR019887">
    <property type="entry name" value="Tscrpt_reg_AsnC/Lrp_C"/>
</dbReference>